<organism evidence="1 2">
    <name type="scientific">Panagrolaimus superbus</name>
    <dbReference type="NCBI Taxonomy" id="310955"/>
    <lineage>
        <taxon>Eukaryota</taxon>
        <taxon>Metazoa</taxon>
        <taxon>Ecdysozoa</taxon>
        <taxon>Nematoda</taxon>
        <taxon>Chromadorea</taxon>
        <taxon>Rhabditida</taxon>
        <taxon>Tylenchina</taxon>
        <taxon>Panagrolaimomorpha</taxon>
        <taxon>Panagrolaimoidea</taxon>
        <taxon>Panagrolaimidae</taxon>
        <taxon>Panagrolaimus</taxon>
    </lineage>
</organism>
<accession>A0A914XSJ4</accession>
<protein>
    <submittedName>
        <fullName evidence="2">Uncharacterized protein</fullName>
    </submittedName>
</protein>
<evidence type="ECO:0000313" key="1">
    <source>
        <dbReference type="Proteomes" id="UP000887577"/>
    </source>
</evidence>
<dbReference type="Proteomes" id="UP000887577">
    <property type="component" value="Unplaced"/>
</dbReference>
<dbReference type="WBParaSite" id="PSU_v2.g10240.t1">
    <property type="protein sequence ID" value="PSU_v2.g10240.t1"/>
    <property type="gene ID" value="PSU_v2.g10240"/>
</dbReference>
<evidence type="ECO:0000313" key="2">
    <source>
        <dbReference type="WBParaSite" id="PSU_v2.g10240.t1"/>
    </source>
</evidence>
<proteinExistence type="predicted"/>
<keyword evidence="1" id="KW-1185">Reference proteome</keyword>
<dbReference type="AlphaFoldDB" id="A0A914XSJ4"/>
<reference evidence="2" key="1">
    <citation type="submission" date="2022-11" db="UniProtKB">
        <authorList>
            <consortium name="WormBaseParasite"/>
        </authorList>
    </citation>
    <scope>IDENTIFICATION</scope>
</reference>
<sequence length="128" mass="14577">MNLNESATSEVSKKWNETVSENVIKLNKILKRRVAFTPYGKETGMIIGTVKSATLPGEEEKRYFIVVELKRTCVTFVPVERSRSDGFRELTKVKITRSATNQVKIMERVMEVNNFDGKKVDSYSGIPQ</sequence>
<name>A0A914XSJ4_9BILA</name>